<dbReference type="InterPro" id="IPR012910">
    <property type="entry name" value="Plug_dom"/>
</dbReference>
<dbReference type="Gene3D" id="2.170.130.10">
    <property type="entry name" value="TonB-dependent receptor, plug domain"/>
    <property type="match status" value="1"/>
</dbReference>
<comment type="similarity">
    <text evidence="10 11">Belongs to the TonB-dependent receptor family.</text>
</comment>
<keyword evidence="8 15" id="KW-0675">Receptor</keyword>
<dbReference type="SUPFAM" id="SSF49464">
    <property type="entry name" value="Carboxypeptidase regulatory domain-like"/>
    <property type="match status" value="1"/>
</dbReference>
<feature type="signal peptide" evidence="12">
    <location>
        <begin position="1"/>
        <end position="21"/>
    </location>
</feature>
<evidence type="ECO:0000256" key="1">
    <source>
        <dbReference type="ARBA" id="ARBA00004571"/>
    </source>
</evidence>
<keyword evidence="7 10" id="KW-0472">Membrane</keyword>
<comment type="caution">
    <text evidence="15">The sequence shown here is derived from an EMBL/GenBank/DDBJ whole genome shotgun (WGS) entry which is preliminary data.</text>
</comment>
<evidence type="ECO:0000256" key="7">
    <source>
        <dbReference type="ARBA" id="ARBA00023136"/>
    </source>
</evidence>
<keyword evidence="3 10" id="KW-1134">Transmembrane beta strand</keyword>
<gene>
    <name evidence="15" type="ORF">EII33_07125</name>
</gene>
<dbReference type="Pfam" id="PF13715">
    <property type="entry name" value="CarbopepD_reg_2"/>
    <property type="match status" value="1"/>
</dbReference>
<dbReference type="Proteomes" id="UP000279562">
    <property type="component" value="Unassembled WGS sequence"/>
</dbReference>
<reference evidence="15 16" key="1">
    <citation type="submission" date="2018-11" db="EMBL/GenBank/DDBJ databases">
        <title>Genomes From Bacteria Associated with the Canine Oral Cavity: a Test Case for Automated Genome-Based Taxonomic Assignment.</title>
        <authorList>
            <person name="Coil D.A."/>
            <person name="Jospin G."/>
            <person name="Darling A.E."/>
            <person name="Wallis C."/>
            <person name="Davis I.J."/>
            <person name="Harris S."/>
            <person name="Eisen J.A."/>
            <person name="Holcombe L.J."/>
            <person name="O'Flynn C."/>
        </authorList>
    </citation>
    <scope>NUCLEOTIDE SEQUENCE [LARGE SCALE GENOMIC DNA]</scope>
    <source>
        <strain evidence="15 16">OH1047_COT-310</strain>
    </source>
</reference>
<dbReference type="InterPro" id="IPR036942">
    <property type="entry name" value="Beta-barrel_TonB_sf"/>
</dbReference>
<dbReference type="InterPro" id="IPR037066">
    <property type="entry name" value="Plug_dom_sf"/>
</dbReference>
<dbReference type="InterPro" id="IPR008969">
    <property type="entry name" value="CarboxyPept-like_regulatory"/>
</dbReference>
<dbReference type="GO" id="GO:0044718">
    <property type="term" value="P:siderophore transmembrane transport"/>
    <property type="evidence" value="ECO:0007669"/>
    <property type="project" value="TreeGrafter"/>
</dbReference>
<keyword evidence="5 12" id="KW-0732">Signal</keyword>
<protein>
    <submittedName>
        <fullName evidence="15">TonB-dependent receptor</fullName>
    </submittedName>
</protein>
<feature type="chain" id="PRO_5018221800" evidence="12">
    <location>
        <begin position="22"/>
        <end position="850"/>
    </location>
</feature>
<dbReference type="SUPFAM" id="SSF56935">
    <property type="entry name" value="Porins"/>
    <property type="match status" value="1"/>
</dbReference>
<evidence type="ECO:0000256" key="3">
    <source>
        <dbReference type="ARBA" id="ARBA00022452"/>
    </source>
</evidence>
<dbReference type="InterPro" id="IPR039426">
    <property type="entry name" value="TonB-dep_rcpt-like"/>
</dbReference>
<keyword evidence="16" id="KW-1185">Reference proteome</keyword>
<dbReference type="Gene3D" id="2.40.170.20">
    <property type="entry name" value="TonB-dependent receptor, beta-barrel domain"/>
    <property type="match status" value="1"/>
</dbReference>
<dbReference type="AlphaFoldDB" id="A0A3P2A7M3"/>
<keyword evidence="2 10" id="KW-0813">Transport</keyword>
<proteinExistence type="inferred from homology"/>
<evidence type="ECO:0000256" key="6">
    <source>
        <dbReference type="ARBA" id="ARBA00023077"/>
    </source>
</evidence>
<name>A0A3P2A7M3_9BACE</name>
<dbReference type="PROSITE" id="PS52016">
    <property type="entry name" value="TONB_DEPENDENT_REC_3"/>
    <property type="match status" value="1"/>
</dbReference>
<evidence type="ECO:0000313" key="15">
    <source>
        <dbReference type="EMBL" id="RRD91381.1"/>
    </source>
</evidence>
<evidence type="ECO:0000256" key="9">
    <source>
        <dbReference type="ARBA" id="ARBA00023237"/>
    </source>
</evidence>
<evidence type="ECO:0000259" key="13">
    <source>
        <dbReference type="Pfam" id="PF00593"/>
    </source>
</evidence>
<sequence>MMKSLAWVVGVCFCCCMSLCAQTVAVSGYVKDAVSGEALQGANVYTPSGQYGKTTDKNGFFELRLPKGKLMELTFSFVGYAIRKCRLTPASDTLLVVMLLQDNRLPDVQVYAPRRDFGVKNSQMSALELPVAQVKSMPALFGETDVMKALQRLPGVQSAGDGNAGIFVRGGEYDQNLITLDGSTLYNSEHLKGFVSALNADMIENIIFYKGAFPARYGARLSSVVDVGMKEGDMNAYHGAFSVGMLSSRIQMEGPIWKGTTSFNVAGRLSYFDAIVQPLLEKVYDKPEAMRPYSHMNYYDINAKLVHRFSHRDKLSAVFYWGMDVNNSAPTVSRQVYRINGELNDNQKENGMENTWGNMVSSLFWTHSMNEHFSVNTNLSYSRYSYHLQMKSKINNRIEKEVEDDNSNKKMLLWNLYTEDSYARYHSGIEDAALAVDFHCLPDARHNLRWGAKASFQRFVPTVDVFKHAYNKFWDDEKYMESTQMVDTTLGSRQHLQTFALYAEDDYELAERWKVNAGLRYTLYVVKGKSYHSLEPRVSLRWLLTKEMAVKFSYSRMSQGIHLLSSSNLIMPSDIWVPVTKKISPMKADQWAVGYNYAVGKGIDLSVEGYYKQMDNMMDYREGVSYMTSSGDWQQMVAIGKGRSYGIELLLQKKTGSTTGWIGYTWSKSLRQYDRAGQEISAGQEFYAGSDRRNNCNVVVTHRFSSHWEVSAAWTYQTGRRGILSTTALYGGTLDEYDSYGQPSSGDIYMEGDCYGDGREGGAHFRKFSRFYSYRERNDYQLPDVHRLDVSVSYSVKHQTGQSILGLTLYNVYNRQNVSDVYIGYDRNKTVLKGICMFPFMPSLSYTFKF</sequence>
<dbReference type="Pfam" id="PF07715">
    <property type="entry name" value="Plug"/>
    <property type="match status" value="1"/>
</dbReference>
<feature type="domain" description="TonB-dependent receptor-like beta-barrel" evidence="13">
    <location>
        <begin position="324"/>
        <end position="812"/>
    </location>
</feature>
<dbReference type="RefSeq" id="WP_125239109.1">
    <property type="nucleotide sequence ID" value="NZ_RQYF01000026.1"/>
</dbReference>
<keyword evidence="4 10" id="KW-0812">Transmembrane</keyword>
<dbReference type="GO" id="GO:0015344">
    <property type="term" value="F:siderophore uptake transmembrane transporter activity"/>
    <property type="evidence" value="ECO:0007669"/>
    <property type="project" value="TreeGrafter"/>
</dbReference>
<comment type="subcellular location">
    <subcellularLocation>
        <location evidence="1 10">Cell outer membrane</location>
        <topology evidence="1 10">Multi-pass membrane protein</topology>
    </subcellularLocation>
</comment>
<evidence type="ECO:0000256" key="8">
    <source>
        <dbReference type="ARBA" id="ARBA00023170"/>
    </source>
</evidence>
<evidence type="ECO:0000313" key="16">
    <source>
        <dbReference type="Proteomes" id="UP000279562"/>
    </source>
</evidence>
<organism evidence="15 16">
    <name type="scientific">Prevotella heparinolytica</name>
    <dbReference type="NCBI Taxonomy" id="28113"/>
    <lineage>
        <taxon>Bacteria</taxon>
        <taxon>Pseudomonadati</taxon>
        <taxon>Bacteroidota</taxon>
        <taxon>Bacteroidia</taxon>
        <taxon>Bacteroidales</taxon>
        <taxon>Bacteroidaceae</taxon>
        <taxon>Bacteroides</taxon>
    </lineage>
</organism>
<keyword evidence="9 10" id="KW-0998">Cell outer membrane</keyword>
<dbReference type="Pfam" id="PF00593">
    <property type="entry name" value="TonB_dep_Rec_b-barrel"/>
    <property type="match status" value="1"/>
</dbReference>
<accession>A0A3P2A7M3</accession>
<evidence type="ECO:0000256" key="12">
    <source>
        <dbReference type="SAM" id="SignalP"/>
    </source>
</evidence>
<dbReference type="Gene3D" id="2.60.40.1120">
    <property type="entry name" value="Carboxypeptidase-like, regulatory domain"/>
    <property type="match status" value="1"/>
</dbReference>
<keyword evidence="6 11" id="KW-0798">TonB box</keyword>
<evidence type="ECO:0000256" key="10">
    <source>
        <dbReference type="PROSITE-ProRule" id="PRU01360"/>
    </source>
</evidence>
<evidence type="ECO:0000256" key="11">
    <source>
        <dbReference type="RuleBase" id="RU003357"/>
    </source>
</evidence>
<evidence type="ECO:0000256" key="5">
    <source>
        <dbReference type="ARBA" id="ARBA00022729"/>
    </source>
</evidence>
<dbReference type="GO" id="GO:0009279">
    <property type="term" value="C:cell outer membrane"/>
    <property type="evidence" value="ECO:0007669"/>
    <property type="project" value="UniProtKB-SubCell"/>
</dbReference>
<dbReference type="PANTHER" id="PTHR30069:SF29">
    <property type="entry name" value="HEMOGLOBIN AND HEMOGLOBIN-HAPTOGLOBIN-BINDING PROTEIN 1-RELATED"/>
    <property type="match status" value="1"/>
</dbReference>
<dbReference type="InterPro" id="IPR000531">
    <property type="entry name" value="Beta-barrel_TonB"/>
</dbReference>
<evidence type="ECO:0000256" key="4">
    <source>
        <dbReference type="ARBA" id="ARBA00022692"/>
    </source>
</evidence>
<feature type="domain" description="TonB-dependent receptor plug" evidence="14">
    <location>
        <begin position="142"/>
        <end position="220"/>
    </location>
</feature>
<dbReference type="EMBL" id="RQYF01000026">
    <property type="protein sequence ID" value="RRD91381.1"/>
    <property type="molecule type" value="Genomic_DNA"/>
</dbReference>
<dbReference type="PANTHER" id="PTHR30069">
    <property type="entry name" value="TONB-DEPENDENT OUTER MEMBRANE RECEPTOR"/>
    <property type="match status" value="1"/>
</dbReference>
<evidence type="ECO:0000259" key="14">
    <source>
        <dbReference type="Pfam" id="PF07715"/>
    </source>
</evidence>
<evidence type="ECO:0000256" key="2">
    <source>
        <dbReference type="ARBA" id="ARBA00022448"/>
    </source>
</evidence>